<keyword evidence="3" id="KW-0813">Transport</keyword>
<dbReference type="EMBL" id="JASCXX010000012">
    <property type="protein sequence ID" value="MDI6449670.1"/>
    <property type="molecule type" value="Genomic_DNA"/>
</dbReference>
<dbReference type="Pfam" id="PF03934">
    <property type="entry name" value="T2SSK"/>
    <property type="match status" value="1"/>
</dbReference>
<gene>
    <name evidence="13" type="primary">gspK</name>
    <name evidence="13" type="ORF">QJ522_11495</name>
</gene>
<evidence type="ECO:0000256" key="6">
    <source>
        <dbReference type="ARBA" id="ARBA00022692"/>
    </source>
</evidence>
<evidence type="ECO:0000256" key="8">
    <source>
        <dbReference type="ARBA" id="ARBA00022989"/>
    </source>
</evidence>
<keyword evidence="7" id="KW-0653">Protein transport</keyword>
<dbReference type="Pfam" id="PF21687">
    <property type="entry name" value="T2SSK_1st"/>
    <property type="match status" value="1"/>
</dbReference>
<evidence type="ECO:0000259" key="11">
    <source>
        <dbReference type="Pfam" id="PF03934"/>
    </source>
</evidence>
<keyword evidence="5" id="KW-0997">Cell inner membrane</keyword>
<dbReference type="Proteomes" id="UP001431776">
    <property type="component" value="Unassembled WGS sequence"/>
</dbReference>
<feature type="domain" description="T2SS protein K first SAM-like" evidence="12">
    <location>
        <begin position="105"/>
        <end position="218"/>
    </location>
</feature>
<evidence type="ECO:0000256" key="10">
    <source>
        <dbReference type="SAM" id="Phobius"/>
    </source>
</evidence>
<sequence length="329" mass="36439">MSLRACRHRRNGFVLIVVLGMVVLLAALLFAFHRTTLASLEMAESFRQSERALNYARAGLSLAIAAIADTNDVTGDPRYAGLRAGEETFPIGDGRFEVTVTDESGRLNLNSLLDKNGQLNRRRIDQLLRLIDLLNRRKEAARIGYGVVAAVIDWIDPDDDVTVLSFVDSGGRGAESEYYQTLSPAYRCKNGPMDTIEELQWVKGVTPEAFAALRDLLTTTGSGRININAAPPLVIESLSEHMDATLARMIVQRRQVKPFETVAELRDVPGMTDNIFLAVKEAIEVKPKNACYRVTSRGRVEDRTCEIEALVQRNTGAGNVDILLYRQSN</sequence>
<evidence type="ECO:0000256" key="4">
    <source>
        <dbReference type="ARBA" id="ARBA00022475"/>
    </source>
</evidence>
<dbReference type="GO" id="GO:0009306">
    <property type="term" value="P:protein secretion"/>
    <property type="evidence" value="ECO:0007669"/>
    <property type="project" value="InterPro"/>
</dbReference>
<evidence type="ECO:0000256" key="9">
    <source>
        <dbReference type="ARBA" id="ARBA00023136"/>
    </source>
</evidence>
<dbReference type="PANTHER" id="PTHR38831">
    <property type="entry name" value="TYPE II SECRETION SYSTEM PROTEIN K"/>
    <property type="match status" value="1"/>
</dbReference>
<reference evidence="13" key="1">
    <citation type="submission" date="2023-05" db="EMBL/GenBank/DDBJ databases">
        <title>Anaerotaeda fermentans gen. nov., sp. nov., a novel anaerobic planctomycete of the new family within the order Sedimentisphaerales isolated from Taman Peninsula, Russia.</title>
        <authorList>
            <person name="Khomyakova M.A."/>
            <person name="Merkel A.Y."/>
            <person name="Slobodkin A.I."/>
        </authorList>
    </citation>
    <scope>NUCLEOTIDE SEQUENCE</scope>
    <source>
        <strain evidence="13">M17dextr</strain>
    </source>
</reference>
<comment type="subcellular location">
    <subcellularLocation>
        <location evidence="1">Cell inner membrane</location>
    </subcellularLocation>
</comment>
<keyword evidence="4" id="KW-1003">Cell membrane</keyword>
<keyword evidence="14" id="KW-1185">Reference proteome</keyword>
<accession>A0AAW6TVR1</accession>
<dbReference type="NCBIfam" id="NF037980">
    <property type="entry name" value="T2SS_GspK"/>
    <property type="match status" value="1"/>
</dbReference>
<dbReference type="SUPFAM" id="SSF81585">
    <property type="entry name" value="PsbU/PolX domain-like"/>
    <property type="match status" value="1"/>
</dbReference>
<name>A0AAW6TVR1_9BACT</name>
<evidence type="ECO:0000313" key="13">
    <source>
        <dbReference type="EMBL" id="MDI6449670.1"/>
    </source>
</evidence>
<comment type="similarity">
    <text evidence="2">Belongs to the GSP K family.</text>
</comment>
<organism evidence="13 14">
    <name type="scientific">Anaerobaca lacustris</name>
    <dbReference type="NCBI Taxonomy" id="3044600"/>
    <lineage>
        <taxon>Bacteria</taxon>
        <taxon>Pseudomonadati</taxon>
        <taxon>Planctomycetota</taxon>
        <taxon>Phycisphaerae</taxon>
        <taxon>Sedimentisphaerales</taxon>
        <taxon>Anaerobacaceae</taxon>
        <taxon>Anaerobaca</taxon>
    </lineage>
</organism>
<dbReference type="AlphaFoldDB" id="A0AAW6TVR1"/>
<evidence type="ECO:0000256" key="2">
    <source>
        <dbReference type="ARBA" id="ARBA00007246"/>
    </source>
</evidence>
<keyword evidence="6 10" id="KW-0812">Transmembrane</keyword>
<comment type="caution">
    <text evidence="13">The sequence shown here is derived from an EMBL/GenBank/DDBJ whole genome shotgun (WGS) entry which is preliminary data.</text>
</comment>
<keyword evidence="8 10" id="KW-1133">Transmembrane helix</keyword>
<dbReference type="Gene3D" id="1.10.40.60">
    <property type="entry name" value="EpsJ-like"/>
    <property type="match status" value="2"/>
</dbReference>
<dbReference type="GO" id="GO:0005886">
    <property type="term" value="C:plasma membrane"/>
    <property type="evidence" value="ECO:0007669"/>
    <property type="project" value="UniProtKB-SubCell"/>
</dbReference>
<protein>
    <submittedName>
        <fullName evidence="13">Type II secretion system minor pseudopilin GspK</fullName>
    </submittedName>
</protein>
<dbReference type="InterPro" id="IPR005628">
    <property type="entry name" value="GspK"/>
</dbReference>
<keyword evidence="9 10" id="KW-0472">Membrane</keyword>
<dbReference type="InterPro" id="IPR038072">
    <property type="entry name" value="GspK_central_sf"/>
</dbReference>
<dbReference type="Gene3D" id="3.30.1300.30">
    <property type="entry name" value="GSPII I/J protein-like"/>
    <property type="match status" value="1"/>
</dbReference>
<evidence type="ECO:0000256" key="7">
    <source>
        <dbReference type="ARBA" id="ARBA00022927"/>
    </source>
</evidence>
<proteinExistence type="inferred from homology"/>
<dbReference type="InterPro" id="IPR049179">
    <property type="entry name" value="T2SSK_SAM-like_2nd"/>
</dbReference>
<evidence type="ECO:0000256" key="3">
    <source>
        <dbReference type="ARBA" id="ARBA00022448"/>
    </source>
</evidence>
<dbReference type="InterPro" id="IPR049031">
    <property type="entry name" value="T2SSK_SAM-like_1st"/>
</dbReference>
<feature type="domain" description="T2SS protein K second SAM-like" evidence="11">
    <location>
        <begin position="225"/>
        <end position="276"/>
    </location>
</feature>
<dbReference type="SUPFAM" id="SSF158544">
    <property type="entry name" value="GspK insert domain-like"/>
    <property type="match status" value="1"/>
</dbReference>
<evidence type="ECO:0000313" key="14">
    <source>
        <dbReference type="Proteomes" id="UP001431776"/>
    </source>
</evidence>
<evidence type="ECO:0000256" key="5">
    <source>
        <dbReference type="ARBA" id="ARBA00022519"/>
    </source>
</evidence>
<dbReference type="RefSeq" id="WP_349245078.1">
    <property type="nucleotide sequence ID" value="NZ_JASCXX010000012.1"/>
</dbReference>
<evidence type="ECO:0000256" key="1">
    <source>
        <dbReference type="ARBA" id="ARBA00004533"/>
    </source>
</evidence>
<dbReference type="PIRSF" id="PIRSF002786">
    <property type="entry name" value="XcpX"/>
    <property type="match status" value="1"/>
</dbReference>
<dbReference type="PANTHER" id="PTHR38831:SF2">
    <property type="entry name" value="TYPE II SECRETION SYSTEM PROTEIN K"/>
    <property type="match status" value="1"/>
</dbReference>
<feature type="transmembrane region" description="Helical" evidence="10">
    <location>
        <begin position="12"/>
        <end position="32"/>
    </location>
</feature>
<evidence type="ECO:0000259" key="12">
    <source>
        <dbReference type="Pfam" id="PF21687"/>
    </source>
</evidence>